<keyword evidence="2" id="KW-0418">Kinase</keyword>
<feature type="region of interest" description="Disordered" evidence="1">
    <location>
        <begin position="1713"/>
        <end position="1758"/>
    </location>
</feature>
<feature type="region of interest" description="Disordered" evidence="1">
    <location>
        <begin position="922"/>
        <end position="945"/>
    </location>
</feature>
<dbReference type="VEuPathDB" id="MicrosporidiaDB:CWI39_0491p0010"/>
<dbReference type="GO" id="GO:0033588">
    <property type="term" value="C:elongator holoenzyme complex"/>
    <property type="evidence" value="ECO:0007669"/>
    <property type="project" value="InterPro"/>
</dbReference>
<comment type="caution">
    <text evidence="2">The sequence shown here is derived from an EMBL/GenBank/DDBJ whole genome shotgun (WGS) entry which is preliminary data.</text>
</comment>
<dbReference type="VEuPathDB" id="MicrosporidiaDB:CWI36_2583p0010"/>
<dbReference type="UniPathway" id="UPA00988"/>
<feature type="compositionally biased region" description="Polar residues" evidence="1">
    <location>
        <begin position="1748"/>
        <end position="1758"/>
    </location>
</feature>
<reference evidence="2 3" key="1">
    <citation type="submission" date="2017-12" db="EMBL/GenBank/DDBJ databases">
        <authorList>
            <person name="Pombert J.-F."/>
            <person name="Haag K.L."/>
            <person name="Ebert D."/>
        </authorList>
    </citation>
    <scope>NUCLEOTIDE SEQUENCE [LARGE SCALE GENOMIC DNA]</scope>
    <source>
        <strain evidence="2">IL-BN-2</strain>
    </source>
</reference>
<dbReference type="InterPro" id="IPR006849">
    <property type="entry name" value="Elp1"/>
</dbReference>
<dbReference type="GO" id="GO:0000049">
    <property type="term" value="F:tRNA binding"/>
    <property type="evidence" value="ECO:0007669"/>
    <property type="project" value="TreeGrafter"/>
</dbReference>
<organism evidence="2 3">
    <name type="scientific">Hamiltosporidium magnivora</name>
    <dbReference type="NCBI Taxonomy" id="148818"/>
    <lineage>
        <taxon>Eukaryota</taxon>
        <taxon>Fungi</taxon>
        <taxon>Fungi incertae sedis</taxon>
        <taxon>Microsporidia</taxon>
        <taxon>Dubosqiidae</taxon>
        <taxon>Hamiltosporidium</taxon>
    </lineage>
</organism>
<dbReference type="EMBL" id="PIXR01000491">
    <property type="protein sequence ID" value="TBU06448.1"/>
    <property type="molecule type" value="Genomic_DNA"/>
</dbReference>
<feature type="compositionally biased region" description="Low complexity" evidence="1">
    <location>
        <begin position="1541"/>
        <end position="1580"/>
    </location>
</feature>
<feature type="region of interest" description="Disordered" evidence="1">
    <location>
        <begin position="1356"/>
        <end position="1402"/>
    </location>
</feature>
<dbReference type="VEuPathDB" id="MicrosporidiaDB:CWI36_2099p0010"/>
<feature type="compositionally biased region" description="Low complexity" evidence="1">
    <location>
        <begin position="1732"/>
        <end position="1747"/>
    </location>
</feature>
<feature type="compositionally biased region" description="Basic and acidic residues" evidence="1">
    <location>
        <begin position="1713"/>
        <end position="1723"/>
    </location>
</feature>
<feature type="region of interest" description="Disordered" evidence="1">
    <location>
        <begin position="1201"/>
        <end position="1258"/>
    </location>
</feature>
<dbReference type="PANTHER" id="PTHR12747">
    <property type="entry name" value="ELONGATOR COMPLEX PROTEIN 1"/>
    <property type="match status" value="1"/>
</dbReference>
<feature type="compositionally biased region" description="Basic and acidic residues" evidence="1">
    <location>
        <begin position="922"/>
        <end position="932"/>
    </location>
</feature>
<evidence type="ECO:0000256" key="1">
    <source>
        <dbReference type="SAM" id="MobiDB-lite"/>
    </source>
</evidence>
<dbReference type="VEuPathDB" id="MicrosporidiaDB:CWI36_2011p0010"/>
<keyword evidence="2" id="KW-0808">Transferase</keyword>
<feature type="compositionally biased region" description="Polar residues" evidence="1">
    <location>
        <begin position="936"/>
        <end position="945"/>
    </location>
</feature>
<evidence type="ECO:0000313" key="3">
    <source>
        <dbReference type="Proteomes" id="UP000293045"/>
    </source>
</evidence>
<dbReference type="GO" id="GO:0016301">
    <property type="term" value="F:kinase activity"/>
    <property type="evidence" value="ECO:0007669"/>
    <property type="project" value="UniProtKB-KW"/>
</dbReference>
<accession>A0A4Q9LEQ0</accession>
<dbReference type="GO" id="GO:0005829">
    <property type="term" value="C:cytosol"/>
    <property type="evidence" value="ECO:0007669"/>
    <property type="project" value="TreeGrafter"/>
</dbReference>
<sequence>MENFFIRNSKIVELKSKDFLYSNKAILIDNKILSISDLEIFCDLETFKSTIIHSNNSQKEIKNENFKISEIIKSKKSYEENMPNTELNSSLKIEYFFNSKYFYFLISNTNSIFLIHKKLNKITEIGTFEHQIILCRFSLSQKYCVILLQNKEIYLLNENFDILKNTHILSDTILPNKYIDTNHIFTTEETFVNLEWSDQNKFAIIFNTQILIYNTELENISVSLNFKPTGSISWNSKYNTFALSSPEIIYFIEPNGLLHHSPLKTHNTHISYIDSNLLLVFNHLKEFNEYKIFFLSNFKWYLKIHKFVPKTQKFLSIHKNIIFLKSENKIIKYYFYKEITSQDTKFGVINGKNIYFYNYQNKIIPPPFSSSSISLSYNVIDICFSNHKIFVLTSTINSEDSNTKYELDSNNPLSIPFVAAINSEDAKTKCEVDSNNPLSIPFVAAINSNDQISIINSKDSETKSDSISSVSTINSNDQISTINSKDSKDISDSVLINSSSLISPKISYFIETIKIENDTLSIDSIITIPYTDPCSCQIINISNKKINCNCNSTQKSFTALKHPIITQKIPNTDKKNISNTFSQLLVIDDTIYLKKENSSILKMFNFQNSLSLLTTNHLFMHKNISFILPCIKTMHFQIYLHKNVLLALINNQLHIINIEANTITNTPTSSTIINTPTTTFINTPTTNSISNTPTTAHISNTPTTSLLSNTPTTFTSDNTPTATLIPNTLSFITNNTYLITSSKHTYSIYKLDPLNLIETLPSDNTPYILCIRNNTTLISYIIRGSIESLTPKTLVTEKIKNYILKNKYEAAITLINTYSLNYSVLFNNNINIKELLFSCRIVNSKCCYTSDKDSLMVNSLITDIFLEIYNMLDKKNNTPLCNDCLLGVIYTDYSSMNNRCGGVNDKSSDIKGVNEGEYMDMKSKGVNDKGSDIEGVSNSSNKQRGISNISNIKGVSNSSNIEGVSNNRQQGISNISNIKGVSNNSNIEGVSNNRQLGVNTTSDEQHPFNNLSNNYYPLNTSPITQHPLNTPYYTSLYITPFTDINLFIFKFLLNLNKIEDFNSIIVILHFIGKVDTALIFSYKLKKLKNCVKILSSYLSYHDIFREGMGCYNKRLVIELAEYCNEDPLIYNEVLKGNIDMVEGVNNSSSVVKGVKDKGDCKGVNNTTNEQQGVNNTTNEQQGVNNLSDIQQGVNHVSNIQQGVSNSTNNQQGVNHISNKQQGVNNTTNEQQGVNNLSDIQHPFNKTTNEQHPSNKTTNDTYCSSYEKFLINDYLGRKEISLYYLLLINDKIKEQEYIKRNNLYISSLKYDSLYNEVGDLTGDKDIGDCKGFNDIGDCKGVNDKEYDIKGVNNSINKQQGVNNTSNCAHDQQGVTNNTPYKQHPLNNSTNEQHPLNNSTNEQHPLNYNTIQHPLNNNTIQHLLNNSTNEQHPLNNNTIQHPPNNTPYIYNPLFPLCSKKYFNHSFYISPCNNTPPFINREPGYFYNLYANTLSKEDSYKIYFKIKNLKKTFILSFELFYWEECIRHYKVLRKRRDSEENNKGENSNNKGENNNSKGENSNSKGENSNDSSNITNTNSNNITNNTNSSNITNINNSIDLPFTFVKVCYSNEDIQKYSSLINLPLNNFLCLLISYLLNNKKYEGVGYIMKRYFNDKEECVYYFNKAGKFMESYYIIKGYSYSREIEGNNIDSSNYRGVNNDSSNYRGVNIYTKEHKGVNKPSDKQHGVNISTNEQQGVNNNNITQQGVNNDSTNYRGDNIDSSNYRGVNIYTNEQQGVNIDSSNNRGVNNDNTIQQGVNGISMERFVVELKGYFSKSVEEIEKIRISVNKVVEKVDRLFERIQKGIEMGIGVDDVSISSFSGVSEGGRKRGIGGVKKRVDECVKGIIKWKNEWKDLIEVMGVLKIEKEFNLIEGIIFEVERGIKRSEEVLSRIEEW</sequence>
<evidence type="ECO:0000313" key="2">
    <source>
        <dbReference type="EMBL" id="TBU06448.1"/>
    </source>
</evidence>
<name>A0A4Q9LEQ0_9MICR</name>
<dbReference type="PANTHER" id="PTHR12747:SF0">
    <property type="entry name" value="ELONGATOR COMPLEX PROTEIN 1"/>
    <property type="match status" value="1"/>
</dbReference>
<feature type="region of interest" description="Disordered" evidence="1">
    <location>
        <begin position="1533"/>
        <end position="1580"/>
    </location>
</feature>
<dbReference type="Proteomes" id="UP000293045">
    <property type="component" value="Unassembled WGS sequence"/>
</dbReference>
<dbReference type="GO" id="GO:0002926">
    <property type="term" value="P:tRNA wobble base 5-methoxycarbonylmethyl-2-thiouridinylation"/>
    <property type="evidence" value="ECO:0007669"/>
    <property type="project" value="TreeGrafter"/>
</dbReference>
<proteinExistence type="predicted"/>
<gene>
    <name evidence="2" type="ORF">CWI39_0491p0010</name>
</gene>
<dbReference type="VEuPathDB" id="MicrosporidiaDB:CWI36_0657p0020"/>
<protein>
    <submittedName>
        <fullName evidence="2">Putative IKI3 IkappaB kinase complex protein</fullName>
    </submittedName>
</protein>